<organism evidence="4 5">
    <name type="scientific">Miscanthus lutarioriparius</name>
    <dbReference type="NCBI Taxonomy" id="422564"/>
    <lineage>
        <taxon>Eukaryota</taxon>
        <taxon>Viridiplantae</taxon>
        <taxon>Streptophyta</taxon>
        <taxon>Embryophyta</taxon>
        <taxon>Tracheophyta</taxon>
        <taxon>Spermatophyta</taxon>
        <taxon>Magnoliopsida</taxon>
        <taxon>Liliopsida</taxon>
        <taxon>Poales</taxon>
        <taxon>Poaceae</taxon>
        <taxon>PACMAD clade</taxon>
        <taxon>Panicoideae</taxon>
        <taxon>Andropogonodae</taxon>
        <taxon>Andropogoneae</taxon>
        <taxon>Saccharinae</taxon>
        <taxon>Miscanthus</taxon>
    </lineage>
</organism>
<protein>
    <recommendedName>
        <fullName evidence="3">FAD-binding PCMH-type domain-containing protein</fullName>
    </recommendedName>
</protein>
<dbReference type="OrthoDB" id="407275at2759"/>
<sequence>MTVFRGLALVLILSCFSSCCLPNVSSVITPSDSDGFLQCLSENIPSGLIYTQAASNFIDMLVSSVRNPRLFSNAMVRPLGIVTPVDVSHVQAAVRCGRANGVRLRRPGEVFGVVDLSNLRAITVSDDDERPVPTAWVDSGATLGELYYTIAKNNSEMAFPAGICPTIGVGGHFSGGGIGMMMRRFGLSIDNVLDAKLVDTSGDLVDRAAMGEDHFWAIRGGGGESFGIVVSCGSDLVPTLNSSFPELGMTSADCLEMTWLQSAAFFNFWNRYTPV</sequence>
<dbReference type="GO" id="GO:0016491">
    <property type="term" value="F:oxidoreductase activity"/>
    <property type="evidence" value="ECO:0007669"/>
    <property type="project" value="UniProtKB-ARBA"/>
</dbReference>
<reference evidence="4" key="1">
    <citation type="submission" date="2020-10" db="EMBL/GenBank/DDBJ databases">
        <authorList>
            <person name="Han B."/>
            <person name="Lu T."/>
            <person name="Zhao Q."/>
            <person name="Huang X."/>
            <person name="Zhao Y."/>
        </authorList>
    </citation>
    <scope>NUCLEOTIDE SEQUENCE</scope>
</reference>
<dbReference type="InterPro" id="IPR016167">
    <property type="entry name" value="FAD-bd_PCMH_sub1"/>
</dbReference>
<dbReference type="InterPro" id="IPR016169">
    <property type="entry name" value="FAD-bd_PCMH_sub2"/>
</dbReference>
<evidence type="ECO:0000256" key="2">
    <source>
        <dbReference type="SAM" id="SignalP"/>
    </source>
</evidence>
<dbReference type="EMBL" id="CAJGYO010000019">
    <property type="protein sequence ID" value="CAD6339265.1"/>
    <property type="molecule type" value="Genomic_DNA"/>
</dbReference>
<dbReference type="Pfam" id="PF01565">
    <property type="entry name" value="FAD_binding_4"/>
    <property type="match status" value="1"/>
</dbReference>
<name>A0A811SEK9_9POAL</name>
<dbReference type="PROSITE" id="PS51387">
    <property type="entry name" value="FAD_PCMH"/>
    <property type="match status" value="1"/>
</dbReference>
<accession>A0A811SEK9</accession>
<dbReference type="Proteomes" id="UP000604825">
    <property type="component" value="Unassembled WGS sequence"/>
</dbReference>
<dbReference type="AlphaFoldDB" id="A0A811SEK9"/>
<evidence type="ECO:0000313" key="5">
    <source>
        <dbReference type="Proteomes" id="UP000604825"/>
    </source>
</evidence>
<feature type="signal peptide" evidence="2">
    <location>
        <begin position="1"/>
        <end position="26"/>
    </location>
</feature>
<evidence type="ECO:0000259" key="3">
    <source>
        <dbReference type="PROSITE" id="PS51387"/>
    </source>
</evidence>
<dbReference type="InterPro" id="IPR036318">
    <property type="entry name" value="FAD-bd_PCMH-like_sf"/>
</dbReference>
<proteinExistence type="predicted"/>
<evidence type="ECO:0000313" key="4">
    <source>
        <dbReference type="EMBL" id="CAD6339265.1"/>
    </source>
</evidence>
<keyword evidence="5" id="KW-1185">Reference proteome</keyword>
<evidence type="ECO:0000256" key="1">
    <source>
        <dbReference type="ARBA" id="ARBA00001974"/>
    </source>
</evidence>
<dbReference type="Gene3D" id="3.30.43.10">
    <property type="entry name" value="Uridine Diphospho-n-acetylenolpyruvylglucosamine Reductase, domain 2"/>
    <property type="match status" value="1"/>
</dbReference>
<feature type="domain" description="FAD-binding PCMH-type" evidence="3">
    <location>
        <begin position="68"/>
        <end position="239"/>
    </location>
</feature>
<dbReference type="Gene3D" id="3.30.465.10">
    <property type="match status" value="1"/>
</dbReference>
<dbReference type="InterPro" id="IPR006094">
    <property type="entry name" value="Oxid_FAD_bind_N"/>
</dbReference>
<keyword evidence="2" id="KW-0732">Signal</keyword>
<dbReference type="GO" id="GO:0071949">
    <property type="term" value="F:FAD binding"/>
    <property type="evidence" value="ECO:0007669"/>
    <property type="project" value="InterPro"/>
</dbReference>
<dbReference type="InterPro" id="IPR016166">
    <property type="entry name" value="FAD-bd_PCMH"/>
</dbReference>
<dbReference type="PANTHER" id="PTHR32448">
    <property type="entry name" value="OS08G0158400 PROTEIN"/>
    <property type="match status" value="1"/>
</dbReference>
<feature type="chain" id="PRO_5032502104" description="FAD-binding PCMH-type domain-containing protein" evidence="2">
    <location>
        <begin position="27"/>
        <end position="275"/>
    </location>
</feature>
<comment type="cofactor">
    <cofactor evidence="1">
        <name>FAD</name>
        <dbReference type="ChEBI" id="CHEBI:57692"/>
    </cofactor>
</comment>
<comment type="caution">
    <text evidence="4">The sequence shown here is derived from an EMBL/GenBank/DDBJ whole genome shotgun (WGS) entry which is preliminary data.</text>
</comment>
<gene>
    <name evidence="4" type="ORF">NCGR_LOCUS63363</name>
</gene>
<dbReference type="SUPFAM" id="SSF56176">
    <property type="entry name" value="FAD-binding/transporter-associated domain-like"/>
    <property type="match status" value="1"/>
</dbReference>